<dbReference type="GO" id="GO:0030170">
    <property type="term" value="F:pyridoxal phosphate binding"/>
    <property type="evidence" value="ECO:0007669"/>
    <property type="project" value="InterPro"/>
</dbReference>
<proteinExistence type="inferred from homology"/>
<dbReference type="PROSITE" id="PS50949">
    <property type="entry name" value="HTH_GNTR"/>
    <property type="match status" value="1"/>
</dbReference>
<dbReference type="PANTHER" id="PTHR46577">
    <property type="entry name" value="HTH-TYPE TRANSCRIPTIONAL REGULATORY PROTEIN GABR"/>
    <property type="match status" value="1"/>
</dbReference>
<dbReference type="PANTHER" id="PTHR46577:SF1">
    <property type="entry name" value="HTH-TYPE TRANSCRIPTIONAL REGULATORY PROTEIN GABR"/>
    <property type="match status" value="1"/>
</dbReference>
<dbReference type="SUPFAM" id="SSF46785">
    <property type="entry name" value="Winged helix' DNA-binding domain"/>
    <property type="match status" value="1"/>
</dbReference>
<dbReference type="InterPro" id="IPR015421">
    <property type="entry name" value="PyrdxlP-dep_Trfase_major"/>
</dbReference>
<dbReference type="AlphaFoldDB" id="A0A1H9P9I7"/>
<dbReference type="InterPro" id="IPR051446">
    <property type="entry name" value="HTH_trans_reg/aminotransferase"/>
</dbReference>
<reference evidence="8" key="1">
    <citation type="submission" date="2016-10" db="EMBL/GenBank/DDBJ databases">
        <authorList>
            <person name="Varghese N."/>
            <person name="Submissions S."/>
        </authorList>
    </citation>
    <scope>NUCLEOTIDE SEQUENCE [LARGE SCALE GENOMIC DNA]</scope>
    <source>
        <strain evidence="8">S1b</strain>
    </source>
</reference>
<dbReference type="Proteomes" id="UP000182471">
    <property type="component" value="Unassembled WGS sequence"/>
</dbReference>
<dbReference type="SMART" id="SM00345">
    <property type="entry name" value="HTH_GNTR"/>
    <property type="match status" value="1"/>
</dbReference>
<dbReference type="InterPro" id="IPR036388">
    <property type="entry name" value="WH-like_DNA-bd_sf"/>
</dbReference>
<dbReference type="InterPro" id="IPR000524">
    <property type="entry name" value="Tscrpt_reg_HTH_GntR"/>
</dbReference>
<dbReference type="CDD" id="cd00609">
    <property type="entry name" value="AAT_like"/>
    <property type="match status" value="1"/>
</dbReference>
<dbReference type="EMBL" id="FOGW01000004">
    <property type="protein sequence ID" value="SER44862.1"/>
    <property type="molecule type" value="Genomic_DNA"/>
</dbReference>
<protein>
    <submittedName>
        <fullName evidence="7">GntR family transcriptional regulator / MocR family aminotransferase</fullName>
    </submittedName>
</protein>
<keyword evidence="4" id="KW-0238">DNA-binding</keyword>
<dbReference type="RefSeq" id="WP_022750098.1">
    <property type="nucleotide sequence ID" value="NZ_FOGW01000004.1"/>
</dbReference>
<dbReference type="CDD" id="cd07377">
    <property type="entry name" value="WHTH_GntR"/>
    <property type="match status" value="1"/>
</dbReference>
<accession>A0A1H9P9I7</accession>
<gene>
    <name evidence="7" type="ORF">SAMN02910429_00155</name>
</gene>
<dbReference type="InterPro" id="IPR036390">
    <property type="entry name" value="WH_DNA-bd_sf"/>
</dbReference>
<evidence type="ECO:0000259" key="6">
    <source>
        <dbReference type="PROSITE" id="PS50949"/>
    </source>
</evidence>
<dbReference type="GO" id="GO:0003700">
    <property type="term" value="F:DNA-binding transcription factor activity"/>
    <property type="evidence" value="ECO:0007669"/>
    <property type="project" value="InterPro"/>
</dbReference>
<dbReference type="Pfam" id="PF00155">
    <property type="entry name" value="Aminotran_1_2"/>
    <property type="match status" value="1"/>
</dbReference>
<dbReference type="Gene3D" id="1.10.10.10">
    <property type="entry name" value="Winged helix-like DNA-binding domain superfamily/Winged helix DNA-binding domain"/>
    <property type="match status" value="1"/>
</dbReference>
<evidence type="ECO:0000256" key="3">
    <source>
        <dbReference type="ARBA" id="ARBA00023015"/>
    </source>
</evidence>
<keyword evidence="2" id="KW-0663">Pyridoxal phosphate</keyword>
<evidence type="ECO:0000256" key="4">
    <source>
        <dbReference type="ARBA" id="ARBA00023125"/>
    </source>
</evidence>
<dbReference type="GO" id="GO:0003677">
    <property type="term" value="F:DNA binding"/>
    <property type="evidence" value="ECO:0007669"/>
    <property type="project" value="UniProtKB-KW"/>
</dbReference>
<evidence type="ECO:0000313" key="7">
    <source>
        <dbReference type="EMBL" id="SER44862.1"/>
    </source>
</evidence>
<keyword evidence="7" id="KW-0808">Transferase</keyword>
<name>A0A1H9P9I7_9FIRM</name>
<dbReference type="OrthoDB" id="9808770at2"/>
<evidence type="ECO:0000256" key="1">
    <source>
        <dbReference type="ARBA" id="ARBA00005384"/>
    </source>
</evidence>
<comment type="similarity">
    <text evidence="1">In the C-terminal section; belongs to the class-I pyridoxal-phosphate-dependent aminotransferase family.</text>
</comment>
<dbReference type="GO" id="GO:0008483">
    <property type="term" value="F:transaminase activity"/>
    <property type="evidence" value="ECO:0007669"/>
    <property type="project" value="UniProtKB-KW"/>
</dbReference>
<feature type="domain" description="HTH gntR-type" evidence="6">
    <location>
        <begin position="11"/>
        <end position="79"/>
    </location>
</feature>
<keyword evidence="5" id="KW-0804">Transcription</keyword>
<evidence type="ECO:0000256" key="5">
    <source>
        <dbReference type="ARBA" id="ARBA00023163"/>
    </source>
</evidence>
<dbReference type="InterPro" id="IPR004839">
    <property type="entry name" value="Aminotransferase_I/II_large"/>
</dbReference>
<dbReference type="Gene3D" id="3.40.640.10">
    <property type="entry name" value="Type I PLP-dependent aspartate aminotransferase-like (Major domain)"/>
    <property type="match status" value="1"/>
</dbReference>
<keyword evidence="7" id="KW-0032">Aminotransferase</keyword>
<keyword evidence="8" id="KW-1185">Reference proteome</keyword>
<keyword evidence="3" id="KW-0805">Transcription regulation</keyword>
<dbReference type="Pfam" id="PF00392">
    <property type="entry name" value="GntR"/>
    <property type="match status" value="1"/>
</dbReference>
<evidence type="ECO:0000313" key="8">
    <source>
        <dbReference type="Proteomes" id="UP000182471"/>
    </source>
</evidence>
<dbReference type="InterPro" id="IPR015424">
    <property type="entry name" value="PyrdxlP-dep_Trfase"/>
</dbReference>
<dbReference type="SUPFAM" id="SSF53383">
    <property type="entry name" value="PLP-dependent transferases"/>
    <property type="match status" value="1"/>
</dbReference>
<organism evidence="7 8">
    <name type="scientific">Lachnobacterium bovis</name>
    <dbReference type="NCBI Taxonomy" id="140626"/>
    <lineage>
        <taxon>Bacteria</taxon>
        <taxon>Bacillati</taxon>
        <taxon>Bacillota</taxon>
        <taxon>Clostridia</taxon>
        <taxon>Lachnospirales</taxon>
        <taxon>Lachnospiraceae</taxon>
        <taxon>Lachnobacterium</taxon>
    </lineage>
</organism>
<sequence length="467" mass="54647">MITYDFENKKEPLYLYIYKCLKKDILDGKLKENEKLPSKRTFARNNGISTITIQNAYDQLISEGYIYTIPKKGYYVAHIEQITKKPKNVVLEYKIKVNNEKKYSIDLSDNSINSDNFPFSVWNRILRSVMAEKKKELMTISEVNGVYSLRKAIAKHLQSFRGMLVDPNQIVVGAGTEFLYGIIVELLGKNKVYAIENPGYKKLKKIYNQKGLKCRYVKIDEMGLTIDNLNDSKADIVHLCPNHHFPTGVIMPASRRYELLAWANDKENRYIIEDDYDSEFRVKGKPLPTLFSIDACEKVIYMNTFSKSLSPTIRISYMVLPVQLANLYYEKMSFYSCTVSNFEQYTLAEFIEKGYFEKHINRMRLYYARQRQKIINIINDLNVSGKFSVRDNCSGLHFLLKIDTKIKDSQLKEKLLENDIKILSLSDYYFTDNEKKEHLFIINYSNINEQKIKKVIEIINAIIEKER</sequence>
<evidence type="ECO:0000256" key="2">
    <source>
        <dbReference type="ARBA" id="ARBA00022898"/>
    </source>
</evidence>